<feature type="transmembrane region" description="Helical" evidence="1">
    <location>
        <begin position="290"/>
        <end position="316"/>
    </location>
</feature>
<feature type="transmembrane region" description="Helical" evidence="1">
    <location>
        <begin position="260"/>
        <end position="278"/>
    </location>
</feature>
<evidence type="ECO:0008006" key="4">
    <source>
        <dbReference type="Google" id="ProtNLM"/>
    </source>
</evidence>
<feature type="transmembrane region" description="Helical" evidence="1">
    <location>
        <begin position="337"/>
        <end position="357"/>
    </location>
</feature>
<evidence type="ECO:0000313" key="2">
    <source>
        <dbReference type="EMBL" id="GAA1785631.1"/>
    </source>
</evidence>
<dbReference type="EMBL" id="BAAALT010000008">
    <property type="protein sequence ID" value="GAA1785631.1"/>
    <property type="molecule type" value="Genomic_DNA"/>
</dbReference>
<feature type="transmembrane region" description="Helical" evidence="1">
    <location>
        <begin position="472"/>
        <end position="494"/>
    </location>
</feature>
<comment type="caution">
    <text evidence="2">The sequence shown here is derived from an EMBL/GenBank/DDBJ whole genome shotgun (WGS) entry which is preliminary data.</text>
</comment>
<feature type="transmembrane region" description="Helical" evidence="1">
    <location>
        <begin position="446"/>
        <end position="465"/>
    </location>
</feature>
<proteinExistence type="predicted"/>
<dbReference type="RefSeq" id="WP_344125673.1">
    <property type="nucleotide sequence ID" value="NZ_BAAALT010000008.1"/>
</dbReference>
<feature type="transmembrane region" description="Helical" evidence="1">
    <location>
        <begin position="232"/>
        <end position="253"/>
    </location>
</feature>
<reference evidence="2 3" key="1">
    <citation type="journal article" date="2019" name="Int. J. Syst. Evol. Microbiol.">
        <title>The Global Catalogue of Microorganisms (GCM) 10K type strain sequencing project: providing services to taxonomists for standard genome sequencing and annotation.</title>
        <authorList>
            <consortium name="The Broad Institute Genomics Platform"/>
            <consortium name="The Broad Institute Genome Sequencing Center for Infectious Disease"/>
            <person name="Wu L."/>
            <person name="Ma J."/>
        </authorList>
    </citation>
    <scope>NUCLEOTIDE SEQUENCE [LARGE SCALE GENOMIC DNA]</scope>
    <source>
        <strain evidence="2 3">JCM 13250</strain>
    </source>
</reference>
<keyword evidence="1" id="KW-0812">Transmembrane</keyword>
<feature type="transmembrane region" description="Helical" evidence="1">
    <location>
        <begin position="89"/>
        <end position="115"/>
    </location>
</feature>
<evidence type="ECO:0000313" key="3">
    <source>
        <dbReference type="Proteomes" id="UP001500218"/>
    </source>
</evidence>
<gene>
    <name evidence="2" type="ORF">GCM10009682_04610</name>
</gene>
<keyword evidence="1" id="KW-1133">Transmembrane helix</keyword>
<sequence length="572" mass="58530">MSLENHYRRLLRAYPHTYRERRGEEMLSTLLDAAAPGQTRPARGETADLLVGAVRERLGLHAVPGFAVGLRVAGSACLAFAAAHTVSTWLAGTVGRTAVVLGVAWLLAALAYVLVGRLVTRAHAAVAVAVAWVATVGAALMPPPTIVTGAVNGQPFEWAAQAGVYNVALVAGFVALLATAAPPPAPGSTMATAERAGVALTVAGAALATHFVEGAVNRSQLTETAAFASPSWTAWWLAVPVVALLAGTAEFIARRTTGGLWATGLTLLPVTMTVGWTFGGDAMWGFPPRLVLVVIPPASQAALLGAVIAVTVLLAAERATGAAGGSTPVKRDPRRRLAVAGALSLDLAAVLGAMFLADATMRMPETIFRGGWAPEVTVGALLAATVARRVLPDRAARLVAFVALVPIAIAVYTGASGFIDRDMALTFALLLIISLVTPPAPDTSRGPGTLIMMIAGVAIVAVTLIDTRHLTSVLPFLIPTVGGVVLIPTAWWAARTVLTAAHGATGAAVAFGAATMCIVDGLLLVTDQRMLAVVTLGALTMVLIGRAIRRPATDPSGAALDGDGVITGAPRT</sequence>
<feature type="transmembrane region" description="Helical" evidence="1">
    <location>
        <begin position="62"/>
        <end position="83"/>
    </location>
</feature>
<organism evidence="2 3">
    <name type="scientific">Luedemannella flava</name>
    <dbReference type="NCBI Taxonomy" id="349316"/>
    <lineage>
        <taxon>Bacteria</taxon>
        <taxon>Bacillati</taxon>
        <taxon>Actinomycetota</taxon>
        <taxon>Actinomycetes</taxon>
        <taxon>Micromonosporales</taxon>
        <taxon>Micromonosporaceae</taxon>
        <taxon>Luedemannella</taxon>
    </lineage>
</organism>
<feature type="transmembrane region" description="Helical" evidence="1">
    <location>
        <begin position="162"/>
        <end position="181"/>
    </location>
</feature>
<feature type="transmembrane region" description="Helical" evidence="1">
    <location>
        <begin position="500"/>
        <end position="523"/>
    </location>
</feature>
<evidence type="ECO:0000256" key="1">
    <source>
        <dbReference type="SAM" id="Phobius"/>
    </source>
</evidence>
<feature type="transmembrane region" description="Helical" evidence="1">
    <location>
        <begin position="530"/>
        <end position="548"/>
    </location>
</feature>
<name>A0ABN2LGY5_9ACTN</name>
<keyword evidence="1" id="KW-0472">Membrane</keyword>
<feature type="transmembrane region" description="Helical" evidence="1">
    <location>
        <begin position="122"/>
        <end position="142"/>
    </location>
</feature>
<keyword evidence="3" id="KW-1185">Reference proteome</keyword>
<protein>
    <recommendedName>
        <fullName evidence="4">DUF2157 domain-containing protein</fullName>
    </recommendedName>
</protein>
<feature type="transmembrane region" description="Helical" evidence="1">
    <location>
        <begin position="395"/>
        <end position="415"/>
    </location>
</feature>
<accession>A0ABN2LGY5</accession>
<feature type="transmembrane region" description="Helical" evidence="1">
    <location>
        <begin position="193"/>
        <end position="212"/>
    </location>
</feature>
<dbReference type="Proteomes" id="UP001500218">
    <property type="component" value="Unassembled WGS sequence"/>
</dbReference>